<reference evidence="2 3" key="1">
    <citation type="submission" date="2016-07" db="EMBL/GenBank/DDBJ databases">
        <title>Pervasive Adenine N6-methylation of Active Genes in Fungi.</title>
        <authorList>
            <consortium name="DOE Joint Genome Institute"/>
            <person name="Mondo S.J."/>
            <person name="Dannebaum R.O."/>
            <person name="Kuo R.C."/>
            <person name="Labutti K."/>
            <person name="Haridas S."/>
            <person name="Kuo A."/>
            <person name="Salamov A."/>
            <person name="Ahrendt S.R."/>
            <person name="Lipzen A."/>
            <person name="Sullivan W."/>
            <person name="Andreopoulos W.B."/>
            <person name="Clum A."/>
            <person name="Lindquist E."/>
            <person name="Daum C."/>
            <person name="Ramamoorthy G.K."/>
            <person name="Gryganskyi A."/>
            <person name="Culley D."/>
            <person name="Magnuson J.K."/>
            <person name="James T.Y."/>
            <person name="O'Malley M.A."/>
            <person name="Stajich J.E."/>
            <person name="Spatafora J.W."/>
            <person name="Visel A."/>
            <person name="Grigoriev I.V."/>
        </authorList>
    </citation>
    <scope>NUCLEOTIDE SEQUENCE [LARGE SCALE GENOMIC DNA]</scope>
    <source>
        <strain evidence="2 3">CBS 129021</strain>
    </source>
</reference>
<feature type="region of interest" description="Disordered" evidence="1">
    <location>
        <begin position="213"/>
        <end position="243"/>
    </location>
</feature>
<comment type="caution">
    <text evidence="2">The sequence shown here is derived from an EMBL/GenBank/DDBJ whole genome shotgun (WGS) entry which is preliminary data.</text>
</comment>
<sequence>MSWQVRDGARMGPEGVSTGTMHPRTPPSATPNDALAVVLFRGFRGDDKRTGTVSCGFADTKFHKMTCEMWLFCYIRLSCPAGSGDRNAANCNEFLAGTLHTQVVYEVGIYRPTSLRDSVARIRERQQQNSACHKVARPSIISISATAGISDASQTWLSRRYSASHSLPLGGFPLPSFEGVPVLSVSGKDARCKMPSYAAQGIWLPKKPVPFSPGEHGERGTWPSKVTDQRCHNTSNESPHQISRPYWRALSSKSLSRNGVNELATSACQYK</sequence>
<evidence type="ECO:0000313" key="3">
    <source>
        <dbReference type="Proteomes" id="UP000193689"/>
    </source>
</evidence>
<dbReference type="RefSeq" id="XP_040719108.1">
    <property type="nucleotide sequence ID" value="XM_040862902.1"/>
</dbReference>
<name>A0A1Y2EB89_9PEZI</name>
<evidence type="ECO:0000256" key="1">
    <source>
        <dbReference type="SAM" id="MobiDB-lite"/>
    </source>
</evidence>
<organism evidence="2 3">
    <name type="scientific">Pseudomassariella vexata</name>
    <dbReference type="NCBI Taxonomy" id="1141098"/>
    <lineage>
        <taxon>Eukaryota</taxon>
        <taxon>Fungi</taxon>
        <taxon>Dikarya</taxon>
        <taxon>Ascomycota</taxon>
        <taxon>Pezizomycotina</taxon>
        <taxon>Sordariomycetes</taxon>
        <taxon>Xylariomycetidae</taxon>
        <taxon>Amphisphaeriales</taxon>
        <taxon>Pseudomassariaceae</taxon>
        <taxon>Pseudomassariella</taxon>
    </lineage>
</organism>
<feature type="region of interest" description="Disordered" evidence="1">
    <location>
        <begin position="1"/>
        <end position="30"/>
    </location>
</feature>
<dbReference type="InParanoid" id="A0A1Y2EB89"/>
<dbReference type="Proteomes" id="UP000193689">
    <property type="component" value="Unassembled WGS sequence"/>
</dbReference>
<protein>
    <submittedName>
        <fullName evidence="2">Uncharacterized protein</fullName>
    </submittedName>
</protein>
<keyword evidence="3" id="KW-1185">Reference proteome</keyword>
<feature type="compositionally biased region" description="Polar residues" evidence="1">
    <location>
        <begin position="232"/>
        <end position="241"/>
    </location>
</feature>
<evidence type="ECO:0000313" key="2">
    <source>
        <dbReference type="EMBL" id="ORY68821.1"/>
    </source>
</evidence>
<dbReference type="EMBL" id="MCFJ01000003">
    <property type="protein sequence ID" value="ORY68821.1"/>
    <property type="molecule type" value="Genomic_DNA"/>
</dbReference>
<dbReference type="GeneID" id="63779114"/>
<proteinExistence type="predicted"/>
<accession>A0A1Y2EB89</accession>
<gene>
    <name evidence="2" type="ORF">BCR38DRAFT_472284</name>
</gene>
<dbReference type="AlphaFoldDB" id="A0A1Y2EB89"/>